<evidence type="ECO:0000256" key="1">
    <source>
        <dbReference type="ARBA" id="ARBA00004173"/>
    </source>
</evidence>
<dbReference type="GO" id="GO:0032543">
    <property type="term" value="P:mitochondrial translation"/>
    <property type="evidence" value="ECO:0007669"/>
    <property type="project" value="InterPro"/>
</dbReference>
<dbReference type="AlphaFoldDB" id="A0A8D0B5H6"/>
<evidence type="ECO:0000256" key="8">
    <source>
        <dbReference type="ARBA" id="ARBA00035425"/>
    </source>
</evidence>
<name>A0A8D0B5H6_SALMN</name>
<dbReference type="PANTHER" id="PTHR34090:SF1">
    <property type="entry name" value="LARGE RIBOSOMAL SUBUNIT PROTEIN ML52"/>
    <property type="match status" value="1"/>
</dbReference>
<accession>A0A8D0B5H6</accession>
<evidence type="ECO:0000256" key="7">
    <source>
        <dbReference type="ARBA" id="ARBA00035181"/>
    </source>
</evidence>
<reference evidence="10" key="2">
    <citation type="submission" date="2025-09" db="UniProtKB">
        <authorList>
            <consortium name="Ensembl"/>
        </authorList>
    </citation>
    <scope>IDENTIFICATION</scope>
</reference>
<evidence type="ECO:0000256" key="5">
    <source>
        <dbReference type="ARBA" id="ARBA00023128"/>
    </source>
</evidence>
<dbReference type="Ensembl" id="ENSSMRT00000006669.1">
    <property type="protein sequence ID" value="ENSSMRP00000005682.1"/>
    <property type="gene ID" value="ENSSMRG00000004591.1"/>
</dbReference>
<evidence type="ECO:0000256" key="3">
    <source>
        <dbReference type="ARBA" id="ARBA00022946"/>
    </source>
</evidence>
<dbReference type="GO" id="GO:0005654">
    <property type="term" value="C:nucleoplasm"/>
    <property type="evidence" value="ECO:0007669"/>
    <property type="project" value="Ensembl"/>
</dbReference>
<dbReference type="Pfam" id="PF18699">
    <property type="entry name" value="MRPL52"/>
    <property type="match status" value="1"/>
</dbReference>
<keyword evidence="11" id="KW-1185">Reference proteome</keyword>
<dbReference type="PANTHER" id="PTHR34090">
    <property type="entry name" value="39S RIBOSOMAL PROTEIN L52, MITOCHONDRIAL"/>
    <property type="match status" value="1"/>
</dbReference>
<feature type="region of interest" description="Disordered" evidence="9">
    <location>
        <begin position="147"/>
        <end position="183"/>
    </location>
</feature>
<evidence type="ECO:0000256" key="4">
    <source>
        <dbReference type="ARBA" id="ARBA00022980"/>
    </source>
</evidence>
<keyword evidence="6" id="KW-0687">Ribonucleoprotein</keyword>
<organism evidence="10 11">
    <name type="scientific">Salvator merianae</name>
    <name type="common">Argentine black and white tegu</name>
    <name type="synonym">Tupinambis merianae</name>
    <dbReference type="NCBI Taxonomy" id="96440"/>
    <lineage>
        <taxon>Eukaryota</taxon>
        <taxon>Metazoa</taxon>
        <taxon>Chordata</taxon>
        <taxon>Craniata</taxon>
        <taxon>Vertebrata</taxon>
        <taxon>Euteleostomi</taxon>
        <taxon>Lepidosauria</taxon>
        <taxon>Squamata</taxon>
        <taxon>Bifurcata</taxon>
        <taxon>Unidentata</taxon>
        <taxon>Episquamata</taxon>
        <taxon>Laterata</taxon>
        <taxon>Teiioidea</taxon>
        <taxon>Teiidae</taxon>
        <taxon>Salvator</taxon>
    </lineage>
</organism>
<evidence type="ECO:0000256" key="2">
    <source>
        <dbReference type="ARBA" id="ARBA00007232"/>
    </source>
</evidence>
<keyword evidence="3" id="KW-0809">Transit peptide</keyword>
<keyword evidence="5" id="KW-0496">Mitochondrion</keyword>
<dbReference type="InterPro" id="IPR034596">
    <property type="entry name" value="Ribosomal_mL52"/>
</dbReference>
<dbReference type="GO" id="GO:0003735">
    <property type="term" value="F:structural constituent of ribosome"/>
    <property type="evidence" value="ECO:0007669"/>
    <property type="project" value="InterPro"/>
</dbReference>
<evidence type="ECO:0000313" key="11">
    <source>
        <dbReference type="Proteomes" id="UP000694421"/>
    </source>
</evidence>
<reference evidence="10" key="1">
    <citation type="submission" date="2025-08" db="UniProtKB">
        <authorList>
            <consortium name="Ensembl"/>
        </authorList>
    </citation>
    <scope>IDENTIFICATION</scope>
</reference>
<comment type="subcellular location">
    <subcellularLocation>
        <location evidence="1">Mitochondrion</location>
    </subcellularLocation>
</comment>
<comment type="similarity">
    <text evidence="2">Belongs to the mitochondrion-specific ribosomal protein mL52 family.</text>
</comment>
<dbReference type="GeneTree" id="ENSGT00390000005763"/>
<proteinExistence type="inferred from homology"/>
<sequence length="183" mass="20590">MAACGIWRLGSQLAKTAATSRNFHCSPRDWAGAAWRIKHGFPVNPSIYGPTTDLPDWSFADGRPAPPLKGQTRRREKNEVFARRVAMISAEMDHALEKWEAKQKANEEAAEKKLHKKLKPKGHLLLQKDYDCSARSQRKAVISCPHRSFPSDLGRRKGKLIAKQNTKAGREDPVTKVLDKELP</sequence>
<dbReference type="GO" id="GO:0005762">
    <property type="term" value="C:mitochondrial large ribosomal subunit"/>
    <property type="evidence" value="ECO:0007669"/>
    <property type="project" value="Ensembl"/>
</dbReference>
<evidence type="ECO:0000313" key="10">
    <source>
        <dbReference type="Ensembl" id="ENSSMRP00000005682.1"/>
    </source>
</evidence>
<keyword evidence="4" id="KW-0689">Ribosomal protein</keyword>
<dbReference type="Proteomes" id="UP000694421">
    <property type="component" value="Unplaced"/>
</dbReference>
<evidence type="ECO:0000256" key="6">
    <source>
        <dbReference type="ARBA" id="ARBA00023274"/>
    </source>
</evidence>
<evidence type="ECO:0000256" key="9">
    <source>
        <dbReference type="SAM" id="MobiDB-lite"/>
    </source>
</evidence>
<protein>
    <recommendedName>
        <fullName evidence="7">Large ribosomal subunit protein mL52</fullName>
    </recommendedName>
    <alternativeName>
        <fullName evidence="8">39S ribosomal protein L52, mitochondrial</fullName>
    </alternativeName>
</protein>
<feature type="compositionally biased region" description="Basic and acidic residues" evidence="9">
    <location>
        <begin position="168"/>
        <end position="183"/>
    </location>
</feature>